<dbReference type="InterPro" id="IPR004464">
    <property type="entry name" value="FBPase_class-2/SBPase"/>
</dbReference>
<evidence type="ECO:0000256" key="3">
    <source>
        <dbReference type="ARBA" id="ARBA00022723"/>
    </source>
</evidence>
<comment type="similarity">
    <text evidence="2 7">Belongs to the FBPase class 2 family.</text>
</comment>
<comment type="catalytic activity">
    <reaction evidence="1">
        <text>beta-D-fructose 1,6-bisphosphate + H2O = beta-D-fructose 6-phosphate + phosphate</text>
        <dbReference type="Rhea" id="RHEA:11064"/>
        <dbReference type="ChEBI" id="CHEBI:15377"/>
        <dbReference type="ChEBI" id="CHEBI:32966"/>
        <dbReference type="ChEBI" id="CHEBI:43474"/>
        <dbReference type="ChEBI" id="CHEBI:57634"/>
        <dbReference type="EC" id="3.1.3.11"/>
    </reaction>
</comment>
<dbReference type="CDD" id="cd01516">
    <property type="entry name" value="FBPase_glpX"/>
    <property type="match status" value="1"/>
</dbReference>
<feature type="binding site" evidence="9">
    <location>
        <begin position="164"/>
        <end position="166"/>
    </location>
    <ligand>
        <name>substrate</name>
    </ligand>
</feature>
<dbReference type="PANTHER" id="PTHR30447">
    <property type="entry name" value="FRUCTOSE-1,6-BISPHOSPHATASE CLASS 2"/>
    <property type="match status" value="1"/>
</dbReference>
<evidence type="ECO:0000256" key="4">
    <source>
        <dbReference type="ARBA" id="ARBA00022801"/>
    </source>
</evidence>
<keyword evidence="5 8" id="KW-0464">Manganese</keyword>
<feature type="binding site" evidence="8">
    <location>
        <position position="33"/>
    </location>
    <ligand>
        <name>Mn(2+)</name>
        <dbReference type="ChEBI" id="CHEBI:29035"/>
        <label>1</label>
    </ligand>
</feature>
<feature type="binding site" evidence="8">
    <location>
        <position position="85"/>
    </location>
    <ligand>
        <name>Mn(2+)</name>
        <dbReference type="ChEBI" id="CHEBI:29035"/>
        <label>2</label>
    </ligand>
</feature>
<dbReference type="GO" id="GO:0042132">
    <property type="term" value="F:fructose 1,6-bisphosphate 1-phosphatase activity"/>
    <property type="evidence" value="ECO:0007669"/>
    <property type="project" value="UniProtKB-EC"/>
</dbReference>
<dbReference type="GO" id="GO:0006071">
    <property type="term" value="P:glycerol metabolic process"/>
    <property type="evidence" value="ECO:0007669"/>
    <property type="project" value="InterPro"/>
</dbReference>
<evidence type="ECO:0000313" key="11">
    <source>
        <dbReference type="Proteomes" id="UP000242515"/>
    </source>
</evidence>
<dbReference type="RefSeq" id="WP_092677058.1">
    <property type="nucleotide sequence ID" value="NZ_FOGC01000009.1"/>
</dbReference>
<evidence type="ECO:0000256" key="8">
    <source>
        <dbReference type="PIRSR" id="PIRSR004532-1"/>
    </source>
</evidence>
<dbReference type="Gene3D" id="3.40.190.90">
    <property type="match status" value="1"/>
</dbReference>
<feature type="binding site" evidence="8">
    <location>
        <position position="88"/>
    </location>
    <ligand>
        <name>Mn(2+)</name>
        <dbReference type="ChEBI" id="CHEBI:29035"/>
        <label>2</label>
    </ligand>
</feature>
<dbReference type="EMBL" id="FOGC01000009">
    <property type="protein sequence ID" value="SEQ98837.1"/>
    <property type="molecule type" value="Genomic_DNA"/>
</dbReference>
<evidence type="ECO:0000313" key="10">
    <source>
        <dbReference type="EMBL" id="SEQ98837.1"/>
    </source>
</evidence>
<dbReference type="NCBIfam" id="TIGR00330">
    <property type="entry name" value="glpX"/>
    <property type="match status" value="1"/>
</dbReference>
<feature type="binding site" evidence="9">
    <location>
        <begin position="88"/>
        <end position="90"/>
    </location>
    <ligand>
        <name>substrate</name>
    </ligand>
</feature>
<dbReference type="OrthoDB" id="9779353at2"/>
<feature type="binding site" evidence="9">
    <location>
        <position position="210"/>
    </location>
    <ligand>
        <name>substrate</name>
    </ligand>
</feature>
<feature type="binding site" evidence="9">
    <location>
        <position position="119"/>
    </location>
    <ligand>
        <name>substrate</name>
    </ligand>
</feature>
<dbReference type="FunFam" id="3.40.190.90:FF:000001">
    <property type="entry name" value="Fructose-1,6-bisphosphatase"/>
    <property type="match status" value="1"/>
</dbReference>
<feature type="binding site" evidence="8">
    <location>
        <position position="57"/>
    </location>
    <ligand>
        <name>Mn(2+)</name>
        <dbReference type="ChEBI" id="CHEBI:29035"/>
        <label>1</label>
    </ligand>
</feature>
<dbReference type="GO" id="GO:0006094">
    <property type="term" value="P:gluconeogenesis"/>
    <property type="evidence" value="ECO:0007669"/>
    <property type="project" value="InterPro"/>
</dbReference>
<gene>
    <name evidence="10" type="ORF">SAMN05216522_109145</name>
</gene>
<evidence type="ECO:0000256" key="2">
    <source>
        <dbReference type="ARBA" id="ARBA00008989"/>
    </source>
</evidence>
<dbReference type="PIRSF" id="PIRSF004532">
    <property type="entry name" value="GlpX"/>
    <property type="match status" value="1"/>
</dbReference>
<accession>A0A1H9KIT5</accession>
<keyword evidence="4" id="KW-0378">Hydrolase</keyword>
<evidence type="ECO:0000256" key="1">
    <source>
        <dbReference type="ARBA" id="ARBA00001273"/>
    </source>
</evidence>
<dbReference type="GO" id="GO:0030388">
    <property type="term" value="P:fructose 1,6-bisphosphate metabolic process"/>
    <property type="evidence" value="ECO:0007669"/>
    <property type="project" value="TreeGrafter"/>
</dbReference>
<dbReference type="STRING" id="988801.SAMN05216522_109145"/>
<proteinExistence type="inferred from homology"/>
<comment type="cofactor">
    <cofactor evidence="8">
        <name>Mn(2+)</name>
        <dbReference type="ChEBI" id="CHEBI:29035"/>
    </cofactor>
</comment>
<reference evidence="11" key="1">
    <citation type="submission" date="2016-10" db="EMBL/GenBank/DDBJ databases">
        <authorList>
            <person name="Varghese N."/>
            <person name="Submissions S."/>
        </authorList>
    </citation>
    <scope>NUCLEOTIDE SEQUENCE [LARGE SCALE GENOMIC DNA]</scope>
    <source>
        <strain evidence="11">8N4</strain>
    </source>
</reference>
<dbReference type="SUPFAM" id="SSF56655">
    <property type="entry name" value="Carbohydrate phosphatase"/>
    <property type="match status" value="1"/>
</dbReference>
<dbReference type="PANTHER" id="PTHR30447:SF0">
    <property type="entry name" value="FRUCTOSE-1,6-BISPHOSPHATASE 1 CLASS 2-RELATED"/>
    <property type="match status" value="1"/>
</dbReference>
<sequence length="347" mass="36974">MKHTLTQQFNRVTEAAAIAGFEWLGRGDKNLADGAAVTAMRQQLNAMPIDGTIVIGEGEIDNAPMLYIGEKVGQSSDLQVDIAVDPIEGTRMTAFGQGNALSVMAVAEAGTLLHAPDMYMEKLIVGPAAKGVIDLHLSLEDNLRRISQALQKNLSDLTVSILDKPRHAPVIAALYQLGVRVFTFPDGDVSASLLTCFPDQPIDVMYGIGGAPEGVISAAAIRALGGDMHARLLTREQVKGSSAEHCLASREETTRCQAMGLTLGQVLRLDDLAKSDNVLFSATGITDGDLLKGVAASESSITTHSVVIDGQRQTQQWIKTVTTPDPITTKYLPTGGNDGGMVYRKNY</sequence>
<feature type="binding site" evidence="9">
    <location>
        <begin position="186"/>
        <end position="188"/>
    </location>
    <ligand>
        <name>substrate</name>
    </ligand>
</feature>
<organism evidence="10 11">
    <name type="scientific">Rosenbergiella nectarea</name>
    <dbReference type="NCBI Taxonomy" id="988801"/>
    <lineage>
        <taxon>Bacteria</taxon>
        <taxon>Pseudomonadati</taxon>
        <taxon>Pseudomonadota</taxon>
        <taxon>Gammaproteobacteria</taxon>
        <taxon>Enterobacterales</taxon>
        <taxon>Erwiniaceae</taxon>
        <taxon>Rosenbergiella</taxon>
    </lineage>
</organism>
<dbReference type="Proteomes" id="UP000242515">
    <property type="component" value="Unassembled WGS sequence"/>
</dbReference>
<keyword evidence="3 8" id="KW-0479">Metal-binding</keyword>
<dbReference type="Gene3D" id="3.30.540.10">
    <property type="entry name" value="Fructose-1,6-Bisphosphatase, subunit A, domain 1"/>
    <property type="match status" value="1"/>
</dbReference>
<dbReference type="GO" id="GO:0005829">
    <property type="term" value="C:cytosol"/>
    <property type="evidence" value="ECO:0007669"/>
    <property type="project" value="TreeGrafter"/>
</dbReference>
<evidence type="ECO:0000256" key="6">
    <source>
        <dbReference type="ARBA" id="ARBA00023277"/>
    </source>
</evidence>
<dbReference type="Pfam" id="PF03320">
    <property type="entry name" value="FBPase_glpX"/>
    <property type="match status" value="1"/>
</dbReference>
<evidence type="ECO:0000256" key="7">
    <source>
        <dbReference type="PIRNR" id="PIRNR004532"/>
    </source>
</evidence>
<name>A0A1H9KIT5_9GAMM</name>
<keyword evidence="6 7" id="KW-0119">Carbohydrate metabolism</keyword>
<evidence type="ECO:0000256" key="5">
    <source>
        <dbReference type="ARBA" id="ARBA00023211"/>
    </source>
</evidence>
<dbReference type="GO" id="GO:0030145">
    <property type="term" value="F:manganese ion binding"/>
    <property type="evidence" value="ECO:0007669"/>
    <property type="project" value="UniProtKB-ARBA"/>
</dbReference>
<feature type="binding site" evidence="8">
    <location>
        <position position="213"/>
    </location>
    <ligand>
        <name>Mn(2+)</name>
        <dbReference type="ChEBI" id="CHEBI:29035"/>
        <label>2</label>
    </ligand>
</feature>
<protein>
    <recommendedName>
        <fullName evidence="7">Fructose-1,6-bisphosphatase</fullName>
    </recommendedName>
</protein>
<keyword evidence="11" id="KW-1185">Reference proteome</keyword>
<evidence type="ECO:0000256" key="9">
    <source>
        <dbReference type="PIRSR" id="PIRSR004532-2"/>
    </source>
</evidence>
<dbReference type="AlphaFoldDB" id="A0A1H9KIT5"/>